<dbReference type="EMBL" id="FNFT01000001">
    <property type="protein sequence ID" value="SDJ88152.1"/>
    <property type="molecule type" value="Genomic_DNA"/>
</dbReference>
<organism evidence="2 3">
    <name type="scientific">Methanoculleus thermophilus</name>
    <dbReference type="NCBI Taxonomy" id="2200"/>
    <lineage>
        <taxon>Archaea</taxon>
        <taxon>Methanobacteriati</taxon>
        <taxon>Methanobacteriota</taxon>
        <taxon>Stenosarchaea group</taxon>
        <taxon>Methanomicrobia</taxon>
        <taxon>Methanomicrobiales</taxon>
        <taxon>Methanomicrobiaceae</taxon>
        <taxon>Methanoculleus</taxon>
    </lineage>
</organism>
<dbReference type="OrthoDB" id="105795at2157"/>
<dbReference type="RefSeq" id="WP_066956582.1">
    <property type="nucleotide sequence ID" value="NZ_BCNX01000006.1"/>
</dbReference>
<gene>
    <name evidence="2" type="ORF">SAMN04488571_101363</name>
</gene>
<accession>A0A1G8XC46</accession>
<sequence>MTHGGGGGPHGLLLEQMFELLDENQKRQLMVRMIEHRIKTKEHWVESMKQKIETYKMARDMLQAGIKK</sequence>
<evidence type="ECO:0000259" key="1">
    <source>
        <dbReference type="PROSITE" id="PS50003"/>
    </source>
</evidence>
<dbReference type="STRING" id="2200.GCA_001571405_01109"/>
<feature type="domain" description="PH" evidence="1">
    <location>
        <begin position="1"/>
        <end position="53"/>
    </location>
</feature>
<dbReference type="PROSITE" id="PS50003">
    <property type="entry name" value="PH_DOMAIN"/>
    <property type="match status" value="1"/>
</dbReference>
<evidence type="ECO:0000313" key="3">
    <source>
        <dbReference type="Proteomes" id="UP000326500"/>
    </source>
</evidence>
<keyword evidence="3" id="KW-1185">Reference proteome</keyword>
<protein>
    <recommendedName>
        <fullName evidence="1">PH domain-containing protein</fullName>
    </recommendedName>
</protein>
<dbReference type="InterPro" id="IPR001849">
    <property type="entry name" value="PH_domain"/>
</dbReference>
<proteinExistence type="predicted"/>
<evidence type="ECO:0000313" key="2">
    <source>
        <dbReference type="EMBL" id="SDJ88152.1"/>
    </source>
</evidence>
<dbReference type="Proteomes" id="UP000326500">
    <property type="component" value="Unassembled WGS sequence"/>
</dbReference>
<name>A0A1G8XC46_9EURY</name>
<dbReference type="AlphaFoldDB" id="A0A1G8XC46"/>
<reference evidence="2 3" key="1">
    <citation type="submission" date="2016-10" db="EMBL/GenBank/DDBJ databases">
        <authorList>
            <person name="Varghese N."/>
            <person name="Submissions S."/>
        </authorList>
    </citation>
    <scope>NUCLEOTIDE SEQUENCE [LARGE SCALE GENOMIC DNA]</scope>
    <source>
        <strain evidence="2 3">DSM 2373</strain>
    </source>
</reference>